<gene>
    <name evidence="1" type="ORF">AOY08_100086</name>
</gene>
<organism evidence="1">
    <name type="scientific">Providencia rettgeri</name>
    <dbReference type="NCBI Taxonomy" id="587"/>
    <lineage>
        <taxon>Bacteria</taxon>
        <taxon>Pseudomonadati</taxon>
        <taxon>Pseudomonadota</taxon>
        <taxon>Gammaproteobacteria</taxon>
        <taxon>Enterobacterales</taxon>
        <taxon>Morganellaceae</taxon>
        <taxon>Providencia</taxon>
    </lineage>
</organism>
<protein>
    <submittedName>
        <fullName evidence="1">Uncharacterized protein</fullName>
    </submittedName>
</protein>
<evidence type="ECO:0000313" key="1">
    <source>
        <dbReference type="EMBL" id="ALV81804.1"/>
    </source>
</evidence>
<proteinExistence type="predicted"/>
<dbReference type="AlphaFoldDB" id="A0A0U3TG95"/>
<dbReference type="EMBL" id="CP012903">
    <property type="protein sequence ID" value="ALV81804.1"/>
    <property type="molecule type" value="Genomic_DNA"/>
</dbReference>
<accession>A0A0U3TG95</accession>
<reference evidence="1" key="1">
    <citation type="submission" date="2015-10" db="EMBL/GenBank/DDBJ databases">
        <title>Colistin resistant Pseudomonas aeruginosa ST 654 with blaNDM-1 arrives in North America.</title>
        <authorList>
            <person name="Mataseje L.F."/>
            <person name="Peirano G."/>
            <person name="Church D.L."/>
            <person name="Conly J."/>
            <person name="Mulvey M.R."/>
            <person name="Pitout J.D."/>
        </authorList>
    </citation>
    <scope>NUCLEOTIDE SEQUENCE</scope>
    <source>
        <strain evidence="1">N15-01091</strain>
        <plasmid evidence="1">pNDM15-1091</plasmid>
    </source>
</reference>
<name>A0A0U3TG95_PRORE</name>
<sequence length="45" mass="5241">MDARVIDIKVQFKSTLSAPSNMVRISYKNRLIENQFRTISLKKLS</sequence>
<geneLocation type="plasmid" evidence="1">
    <name>pNDM15-1091</name>
</geneLocation>
<keyword evidence="1" id="KW-0614">Plasmid</keyword>